<keyword evidence="1" id="KW-1133">Transmembrane helix</keyword>
<evidence type="ECO:0008006" key="4">
    <source>
        <dbReference type="Google" id="ProtNLM"/>
    </source>
</evidence>
<feature type="transmembrane region" description="Helical" evidence="1">
    <location>
        <begin position="114"/>
        <end position="134"/>
    </location>
</feature>
<gene>
    <name evidence="2" type="ORF">KOI35_30475</name>
</gene>
<keyword evidence="1" id="KW-0812">Transmembrane</keyword>
<evidence type="ECO:0000313" key="3">
    <source>
        <dbReference type="Proteomes" id="UP001519654"/>
    </source>
</evidence>
<evidence type="ECO:0000256" key="1">
    <source>
        <dbReference type="SAM" id="Phobius"/>
    </source>
</evidence>
<evidence type="ECO:0000313" key="2">
    <source>
        <dbReference type="EMBL" id="MBU2667846.1"/>
    </source>
</evidence>
<sequence>MRKTYRILAYVVAAEVVVQAIAIAWFVAGLGNWVTGGGVLDNAAIESDDMAFPELYGLIVHGINGSIVVPVIALALLIVAFFAKIPGGIKWAVIVLVLTVLQGQLGYLGHDYPAAGGVHGLNALALFTVALVAARRAPAREPRPAEAATVGNG</sequence>
<reference evidence="2 3" key="1">
    <citation type="submission" date="2021-06" db="EMBL/GenBank/DDBJ databases">
        <title>Actinoplanes lichenicola sp. nov., and Actinoplanes ovalisporus sp. nov., isolated from lichen in Thailand.</title>
        <authorList>
            <person name="Saeng-In P."/>
            <person name="Kanchanasin P."/>
            <person name="Yuki M."/>
            <person name="Kudo T."/>
            <person name="Ohkuma M."/>
            <person name="Phongsopitanun W."/>
            <person name="Tanasupawat S."/>
        </authorList>
    </citation>
    <scope>NUCLEOTIDE SEQUENCE [LARGE SCALE GENOMIC DNA]</scope>
    <source>
        <strain evidence="2 3">NBRC 110975</strain>
    </source>
</reference>
<feature type="transmembrane region" description="Helical" evidence="1">
    <location>
        <begin position="58"/>
        <end position="82"/>
    </location>
</feature>
<dbReference type="EMBL" id="JAHKKG010000010">
    <property type="protein sequence ID" value="MBU2667846.1"/>
    <property type="molecule type" value="Genomic_DNA"/>
</dbReference>
<dbReference type="RefSeq" id="WP_215792113.1">
    <property type="nucleotide sequence ID" value="NZ_JAHKKG010000010.1"/>
</dbReference>
<name>A0ABS5YX00_9ACTN</name>
<dbReference type="Proteomes" id="UP001519654">
    <property type="component" value="Unassembled WGS sequence"/>
</dbReference>
<proteinExistence type="predicted"/>
<organism evidence="2 3">
    <name type="scientific">Paractinoplanes bogorensis</name>
    <dbReference type="NCBI Taxonomy" id="1610840"/>
    <lineage>
        <taxon>Bacteria</taxon>
        <taxon>Bacillati</taxon>
        <taxon>Actinomycetota</taxon>
        <taxon>Actinomycetes</taxon>
        <taxon>Micromonosporales</taxon>
        <taxon>Micromonosporaceae</taxon>
        <taxon>Paractinoplanes</taxon>
    </lineage>
</organism>
<feature type="transmembrane region" description="Helical" evidence="1">
    <location>
        <begin position="7"/>
        <end position="28"/>
    </location>
</feature>
<protein>
    <recommendedName>
        <fullName evidence="4">DUF4383 domain-containing protein</fullName>
    </recommendedName>
</protein>
<keyword evidence="1" id="KW-0472">Membrane</keyword>
<feature type="transmembrane region" description="Helical" evidence="1">
    <location>
        <begin position="89"/>
        <end position="108"/>
    </location>
</feature>
<accession>A0ABS5YX00</accession>
<comment type="caution">
    <text evidence="2">The sequence shown here is derived from an EMBL/GenBank/DDBJ whole genome shotgun (WGS) entry which is preliminary data.</text>
</comment>
<keyword evidence="3" id="KW-1185">Reference proteome</keyword>